<dbReference type="Gene3D" id="2.40.40.20">
    <property type="match status" value="1"/>
</dbReference>
<evidence type="ECO:0000313" key="8">
    <source>
        <dbReference type="Proteomes" id="UP001148125"/>
    </source>
</evidence>
<comment type="caution">
    <text evidence="7">The sequence shown here is derived from an EMBL/GenBank/DDBJ whole genome shotgun (WGS) entry which is preliminary data.</text>
</comment>
<dbReference type="InterPro" id="IPR009010">
    <property type="entry name" value="Asp_de-COase-like_dom_sf"/>
</dbReference>
<dbReference type="PROSITE" id="PS51669">
    <property type="entry name" value="4FE4S_MOW_BIS_MGD"/>
    <property type="match status" value="1"/>
</dbReference>
<gene>
    <name evidence="7" type="ORF">N7Z68_17355</name>
</gene>
<dbReference type="PANTHER" id="PTHR43742">
    <property type="entry name" value="TRIMETHYLAMINE-N-OXIDE REDUCTASE"/>
    <property type="match status" value="1"/>
</dbReference>
<comment type="similarity">
    <text evidence="2">Belongs to the prokaryotic molybdopterin-containing oxidoreductase family.</text>
</comment>
<evidence type="ECO:0000256" key="4">
    <source>
        <dbReference type="ARBA" id="ARBA00023004"/>
    </source>
</evidence>
<accession>A0ABT5VI48</accession>
<evidence type="ECO:0000256" key="3">
    <source>
        <dbReference type="ARBA" id="ARBA00022723"/>
    </source>
</evidence>
<evidence type="ECO:0000259" key="6">
    <source>
        <dbReference type="PROSITE" id="PS51669"/>
    </source>
</evidence>
<dbReference type="InterPro" id="IPR006656">
    <property type="entry name" value="Mopterin_OxRdtase"/>
</dbReference>
<evidence type="ECO:0000313" key="7">
    <source>
        <dbReference type="EMBL" id="MDE5415132.1"/>
    </source>
</evidence>
<keyword evidence="4" id="KW-0408">Iron</keyword>
<dbReference type="Gene3D" id="3.40.228.10">
    <property type="entry name" value="Dimethylsulfoxide Reductase, domain 2"/>
    <property type="match status" value="1"/>
</dbReference>
<dbReference type="EMBL" id="JAOTPO010000013">
    <property type="protein sequence ID" value="MDE5415132.1"/>
    <property type="molecule type" value="Genomic_DNA"/>
</dbReference>
<comment type="cofactor">
    <cofactor evidence="1">
        <name>Mo-bis(molybdopterin guanine dinucleotide)</name>
        <dbReference type="ChEBI" id="CHEBI:60539"/>
    </cofactor>
</comment>
<organism evidence="7 8">
    <name type="scientific">Alkalihalobacterium chitinilyticum</name>
    <dbReference type="NCBI Taxonomy" id="2980103"/>
    <lineage>
        <taxon>Bacteria</taxon>
        <taxon>Bacillati</taxon>
        <taxon>Bacillota</taxon>
        <taxon>Bacilli</taxon>
        <taxon>Bacillales</taxon>
        <taxon>Bacillaceae</taxon>
        <taxon>Alkalihalobacterium</taxon>
    </lineage>
</organism>
<keyword evidence="8" id="KW-1185">Reference proteome</keyword>
<dbReference type="InterPro" id="IPR006657">
    <property type="entry name" value="MoPterin_dinucl-bd_dom"/>
</dbReference>
<sequence>MKSETSKVDQSITVNYRTCPLCEATCGLEIHTKGQEVVHIKGDKLDPFSRGYLCPKGYSLKELHSDPDRLTKPLIRRGENWQEASWEEAFSEIRMKLRPIIENDGKHAVGVYLGNPIVHNLGLMLYMPMFLRSLGTKNIFSASTLDQIPKQLSSEFMFGSDSNLSIPDIDRTDYLVMIGANPLASNGSLMTAPNMRGRLKSLQERGGKFIVIDPVRTVTAKQADEHHFIRPGTDALFLFGMVHTFFAENLVNLGHLTDSVHGVEDIEKVSRDFAPELVGPKCGIPAETIRSIARELATTPKAVVYGRMGTCTQQFGTMNSWLIDVINVLTGHLDSEGGVMFTNPATRRTQTKKARKPRYNRFQSAVRNLPEVLGELPTSSLAEEIESSGPGQIKAFISMAGNPALSAPNSERLNKALEKVEFMVSLDCYLNETTRHADVILPAPSPLERSHYDITFYSLAIRNIAHYSPAVFDLPKEHKDEWETLLHLTAAISDQEIKGDITQTVDDVMIKEIIKHEAKNENSPIYEKNVVEVMGLLNERRGPERLLDFYLRVGPYGDHFGKNPDGLTLAVLKDHPHGMDLGALQPRIKDSLQTPSGKIELAPSVLIADVDRLKETMNSHSDHFLLVGRRDLRSNNSWMHNLPVLVKGEDRCKLWLHPVDAKRIKLQAGDQALVQSRTGQIEVPVQITEDVMPGIVSLPHGWGHNLPGIRLHVAEQNAGSNVNILTDEQVIDTVSGNAVLNGVPVRVEKAVDTSIGSVTTNALQEK</sequence>
<dbReference type="Gene3D" id="3.40.50.740">
    <property type="match status" value="1"/>
</dbReference>
<feature type="domain" description="4Fe-4S Mo/W bis-MGD-type" evidence="6">
    <location>
        <begin position="12"/>
        <end position="68"/>
    </location>
</feature>
<dbReference type="RefSeq" id="WP_275119738.1">
    <property type="nucleotide sequence ID" value="NZ_JAOTPO010000013.1"/>
</dbReference>
<keyword evidence="3" id="KW-0479">Metal-binding</keyword>
<reference evidence="7" key="1">
    <citation type="submission" date="2024-05" db="EMBL/GenBank/DDBJ databases">
        <title>Alkalihalobacillus sp. strain MEB203 novel alkaliphilic bacterium from Lonar Lake, India.</title>
        <authorList>
            <person name="Joshi A."/>
            <person name="Thite S."/>
            <person name="Mengade P."/>
        </authorList>
    </citation>
    <scope>NUCLEOTIDE SEQUENCE</scope>
    <source>
        <strain evidence="7">MEB 203</strain>
    </source>
</reference>
<dbReference type="SMART" id="SM00926">
    <property type="entry name" value="Molybdop_Fe4S4"/>
    <property type="match status" value="1"/>
</dbReference>
<keyword evidence="5" id="KW-0411">Iron-sulfur</keyword>
<dbReference type="Proteomes" id="UP001148125">
    <property type="component" value="Unassembled WGS sequence"/>
</dbReference>
<evidence type="ECO:0000256" key="5">
    <source>
        <dbReference type="ARBA" id="ARBA00023014"/>
    </source>
</evidence>
<dbReference type="Gene3D" id="2.20.25.90">
    <property type="entry name" value="ADC-like domains"/>
    <property type="match status" value="1"/>
</dbReference>
<evidence type="ECO:0000256" key="1">
    <source>
        <dbReference type="ARBA" id="ARBA00001942"/>
    </source>
</evidence>
<dbReference type="SUPFAM" id="SSF50692">
    <property type="entry name" value="ADC-like"/>
    <property type="match status" value="1"/>
</dbReference>
<dbReference type="Pfam" id="PF04879">
    <property type="entry name" value="Molybdop_Fe4S4"/>
    <property type="match status" value="1"/>
</dbReference>
<protein>
    <submittedName>
        <fullName evidence="7">Molybdopterin-dependent oxidoreductase</fullName>
    </submittedName>
</protein>
<dbReference type="Pfam" id="PF00384">
    <property type="entry name" value="Molybdopterin"/>
    <property type="match status" value="1"/>
</dbReference>
<dbReference type="SUPFAM" id="SSF53706">
    <property type="entry name" value="Formate dehydrogenase/DMSO reductase, domains 1-3"/>
    <property type="match status" value="1"/>
</dbReference>
<evidence type="ECO:0000256" key="2">
    <source>
        <dbReference type="ARBA" id="ARBA00010312"/>
    </source>
</evidence>
<dbReference type="InterPro" id="IPR050612">
    <property type="entry name" value="Prok_Mopterin_Oxidored"/>
</dbReference>
<dbReference type="InterPro" id="IPR006963">
    <property type="entry name" value="Mopterin_OxRdtase_4Fe-4S_dom"/>
</dbReference>
<proteinExistence type="inferred from homology"/>
<name>A0ABT5VI48_9BACI</name>
<dbReference type="Pfam" id="PF01568">
    <property type="entry name" value="Molydop_binding"/>
    <property type="match status" value="1"/>
</dbReference>